<dbReference type="EMBL" id="NCKW01006517">
    <property type="protein sequence ID" value="POM71368.1"/>
    <property type="molecule type" value="Genomic_DNA"/>
</dbReference>
<keyword evidence="2" id="KW-0695">RNA-directed DNA polymerase</keyword>
<dbReference type="InterPro" id="IPR043128">
    <property type="entry name" value="Rev_trsase/Diguanyl_cyclase"/>
</dbReference>
<feature type="compositionally biased region" description="Basic and acidic residues" evidence="1">
    <location>
        <begin position="81"/>
        <end position="95"/>
    </location>
</feature>
<evidence type="ECO:0000313" key="3">
    <source>
        <dbReference type="Proteomes" id="UP000237271"/>
    </source>
</evidence>
<dbReference type="GO" id="GO:0003964">
    <property type="term" value="F:RNA-directed DNA polymerase activity"/>
    <property type="evidence" value="ECO:0007669"/>
    <property type="project" value="UniProtKB-KW"/>
</dbReference>
<evidence type="ECO:0000256" key="1">
    <source>
        <dbReference type="SAM" id="MobiDB-lite"/>
    </source>
</evidence>
<keyword evidence="2" id="KW-0808">Transferase</keyword>
<accession>A0A2P4Y0P4</accession>
<dbReference type="OrthoDB" id="7554214at2759"/>
<dbReference type="Gene3D" id="3.30.70.270">
    <property type="match status" value="1"/>
</dbReference>
<name>A0A2P4Y0P4_9STRA</name>
<feature type="region of interest" description="Disordered" evidence="1">
    <location>
        <begin position="45"/>
        <end position="105"/>
    </location>
</feature>
<comment type="caution">
    <text evidence="2">The sequence shown here is derived from an EMBL/GenBank/DDBJ whole genome shotgun (WGS) entry which is preliminary data.</text>
</comment>
<dbReference type="PANTHER" id="PTHR33064">
    <property type="entry name" value="POL PROTEIN"/>
    <property type="match status" value="1"/>
</dbReference>
<dbReference type="Gene3D" id="3.10.10.10">
    <property type="entry name" value="HIV Type 1 Reverse Transcriptase, subunit A, domain 1"/>
    <property type="match status" value="1"/>
</dbReference>
<sequence>MWLSGDRIPQIPGFVFVGSRRYAEWQNLAYQATTDEVSEVNINEQTTEPAVERPDNTNCNITTAGHEDASPLSSKCTSDQGKIDPDNSDNRRAKIETNMGDPMMDGEVCIKEGGTLFAEDVEDQMTVLPEVPTTTEEVKIEDLQIDDANTNTRKEIERLEQIIWKRKHLYIGKGNALPPESKRVVCDIDVGNVKSVAQRCRKVAVVSTNKGLLSARMIRHSTSSWVSPIVVIIKKNGIDTRLCIDYRLVNNLTRLMVYPMSLINDLLDDLDKVLWYCSLDMTSGFWVVPMTDRARSI</sequence>
<dbReference type="Proteomes" id="UP000237271">
    <property type="component" value="Unassembled WGS sequence"/>
</dbReference>
<keyword evidence="2" id="KW-0548">Nucleotidyltransferase</keyword>
<gene>
    <name evidence="2" type="ORF">PHPALM_12076</name>
</gene>
<dbReference type="InterPro" id="IPR051320">
    <property type="entry name" value="Viral_Replic_Matur_Polypro"/>
</dbReference>
<organism evidence="2 3">
    <name type="scientific">Phytophthora palmivora</name>
    <dbReference type="NCBI Taxonomy" id="4796"/>
    <lineage>
        <taxon>Eukaryota</taxon>
        <taxon>Sar</taxon>
        <taxon>Stramenopiles</taxon>
        <taxon>Oomycota</taxon>
        <taxon>Peronosporomycetes</taxon>
        <taxon>Peronosporales</taxon>
        <taxon>Peronosporaceae</taxon>
        <taxon>Phytophthora</taxon>
    </lineage>
</organism>
<dbReference type="AlphaFoldDB" id="A0A2P4Y0P4"/>
<dbReference type="InterPro" id="IPR043502">
    <property type="entry name" value="DNA/RNA_pol_sf"/>
</dbReference>
<feature type="compositionally biased region" description="Polar residues" evidence="1">
    <location>
        <begin position="71"/>
        <end position="80"/>
    </location>
</feature>
<reference evidence="2 3" key="1">
    <citation type="journal article" date="2017" name="Genome Biol. Evol.">
        <title>Phytophthora megakarya and P. palmivora, closely related causal agents of cacao black pod rot, underwent increases in genome sizes and gene numbers by different mechanisms.</title>
        <authorList>
            <person name="Ali S.S."/>
            <person name="Shao J."/>
            <person name="Lary D.J."/>
            <person name="Kronmiller B."/>
            <person name="Shen D."/>
            <person name="Strem M.D."/>
            <person name="Amoako-Attah I."/>
            <person name="Akrofi A.Y."/>
            <person name="Begoude B.A."/>
            <person name="Ten Hoopen G.M."/>
            <person name="Coulibaly K."/>
            <person name="Kebe B.I."/>
            <person name="Melnick R.L."/>
            <person name="Guiltinan M.J."/>
            <person name="Tyler B.M."/>
            <person name="Meinhardt L.W."/>
            <person name="Bailey B.A."/>
        </authorList>
    </citation>
    <scope>NUCLEOTIDE SEQUENCE [LARGE SCALE GENOMIC DNA]</scope>
    <source>
        <strain evidence="3">sbr112.9</strain>
    </source>
</reference>
<protein>
    <submittedName>
        <fullName evidence="2">Reverse transcriptase</fullName>
    </submittedName>
</protein>
<dbReference type="SUPFAM" id="SSF56672">
    <property type="entry name" value="DNA/RNA polymerases"/>
    <property type="match status" value="1"/>
</dbReference>
<keyword evidence="3" id="KW-1185">Reference proteome</keyword>
<proteinExistence type="predicted"/>
<evidence type="ECO:0000313" key="2">
    <source>
        <dbReference type="EMBL" id="POM71368.1"/>
    </source>
</evidence>
<dbReference type="PANTHER" id="PTHR33064:SF37">
    <property type="entry name" value="RIBONUCLEASE H"/>
    <property type="match status" value="1"/>
</dbReference>